<evidence type="ECO:0000256" key="3">
    <source>
        <dbReference type="RuleBase" id="RU003345"/>
    </source>
</evidence>
<name>A0ABP9TR21_9MICC</name>
<dbReference type="EMBL" id="BAABLK010000036">
    <property type="protein sequence ID" value="GAA5228308.1"/>
    <property type="molecule type" value="Genomic_DNA"/>
</dbReference>
<dbReference type="PROSITE" id="PS00070">
    <property type="entry name" value="ALDEHYDE_DEHYDR_CYS"/>
    <property type="match status" value="1"/>
</dbReference>
<dbReference type="InterPro" id="IPR016161">
    <property type="entry name" value="Ald_DH/histidinol_DH"/>
</dbReference>
<dbReference type="CDD" id="cd07106">
    <property type="entry name" value="ALDH_AldA-AAD23400"/>
    <property type="match status" value="1"/>
</dbReference>
<keyword evidence="1 3" id="KW-0560">Oxidoreductase</keyword>
<evidence type="ECO:0000313" key="6">
    <source>
        <dbReference type="Proteomes" id="UP001501257"/>
    </source>
</evidence>
<evidence type="ECO:0000256" key="1">
    <source>
        <dbReference type="ARBA" id="ARBA00023002"/>
    </source>
</evidence>
<dbReference type="PROSITE" id="PS00687">
    <property type="entry name" value="ALDEHYDE_DEHYDR_GLU"/>
    <property type="match status" value="1"/>
</dbReference>
<dbReference type="Gene3D" id="3.40.309.10">
    <property type="entry name" value="Aldehyde Dehydrogenase, Chain A, domain 2"/>
    <property type="match status" value="1"/>
</dbReference>
<dbReference type="PANTHER" id="PTHR11699">
    <property type="entry name" value="ALDEHYDE DEHYDROGENASE-RELATED"/>
    <property type="match status" value="1"/>
</dbReference>
<dbReference type="Gene3D" id="3.40.605.10">
    <property type="entry name" value="Aldehyde Dehydrogenase, Chain A, domain 1"/>
    <property type="match status" value="1"/>
</dbReference>
<proteinExistence type="inferred from homology"/>
<feature type="active site" evidence="2">
    <location>
        <position position="252"/>
    </location>
</feature>
<protein>
    <submittedName>
        <fullName evidence="5">Aldehyde dehydrogenase family protein</fullName>
    </submittedName>
</protein>
<sequence>MSTETNTVATYADAKELLAVIQAQTGGREILDPATGELVGRAPEHGVADLQKAIAAARNAQRPWDAKGHDARRALLNKAADAIEANAEALAHLLSREQGKPLNGPNARFEVGACSAWLRAAAAFDLEPEVVVDDGETYAEVHYRPFGVVGAIGPWNWPMMISVWQLAPALRMGNTVVMKPSEYTPLSVLALIHVINQVLPAGVLNVVAGGRDVGEALTSHEGIDKIMFTGSTATGQAIIRSSADTVKRLTLELGGNDAGIVLPDVDPKAIAEGLFWGAFINTGQTCAALKRLYVHQDVYEEICQALTEVAGNMPMGVGLEEANVLGPLQNKAQYDIVDSLVRSATDSGARVLMGANPQHDATGYFYPTTLIADIDPQNPLVLEEQFGPALPIIKVESIEQAIELANSLDVGLGASVWSADRDAARKVAARIEAGTVWINNHGAVDPRIPFGGAKSSGYGVEFGVDGLKALGQPQVING</sequence>
<dbReference type="InterPro" id="IPR029510">
    <property type="entry name" value="Ald_DH_CS_GLU"/>
</dbReference>
<dbReference type="InterPro" id="IPR044086">
    <property type="entry name" value="LUC3-like"/>
</dbReference>
<dbReference type="InterPro" id="IPR016162">
    <property type="entry name" value="Ald_DH_N"/>
</dbReference>
<comment type="similarity">
    <text evidence="3">Belongs to the aldehyde dehydrogenase family.</text>
</comment>
<dbReference type="Pfam" id="PF00171">
    <property type="entry name" value="Aldedh"/>
    <property type="match status" value="1"/>
</dbReference>
<feature type="domain" description="Aldehyde dehydrogenase" evidence="4">
    <location>
        <begin position="28"/>
        <end position="472"/>
    </location>
</feature>
<reference evidence="6" key="1">
    <citation type="journal article" date="2019" name="Int. J. Syst. Evol. Microbiol.">
        <title>The Global Catalogue of Microorganisms (GCM) 10K type strain sequencing project: providing services to taxonomists for standard genome sequencing and annotation.</title>
        <authorList>
            <consortium name="The Broad Institute Genomics Platform"/>
            <consortium name="The Broad Institute Genome Sequencing Center for Infectious Disease"/>
            <person name="Wu L."/>
            <person name="Ma J."/>
        </authorList>
    </citation>
    <scope>NUCLEOTIDE SEQUENCE [LARGE SCALE GENOMIC DNA]</scope>
    <source>
        <strain evidence="6">JCM 18952</strain>
    </source>
</reference>
<comment type="caution">
    <text evidence="5">The sequence shown here is derived from an EMBL/GenBank/DDBJ whole genome shotgun (WGS) entry which is preliminary data.</text>
</comment>
<dbReference type="SUPFAM" id="SSF53720">
    <property type="entry name" value="ALDH-like"/>
    <property type="match status" value="1"/>
</dbReference>
<dbReference type="RefSeq" id="WP_210099827.1">
    <property type="nucleotide sequence ID" value="NZ_BAABLK010000036.1"/>
</dbReference>
<evidence type="ECO:0000313" key="5">
    <source>
        <dbReference type="EMBL" id="GAA5228308.1"/>
    </source>
</evidence>
<dbReference type="InterPro" id="IPR015590">
    <property type="entry name" value="Aldehyde_DH_dom"/>
</dbReference>
<evidence type="ECO:0000259" key="4">
    <source>
        <dbReference type="Pfam" id="PF00171"/>
    </source>
</evidence>
<evidence type="ECO:0000256" key="2">
    <source>
        <dbReference type="PROSITE-ProRule" id="PRU10007"/>
    </source>
</evidence>
<organism evidence="5 6">
    <name type="scientific">Paeniglutamicibacter antarcticus</name>
    <dbReference type="NCBI Taxonomy" id="494023"/>
    <lineage>
        <taxon>Bacteria</taxon>
        <taxon>Bacillati</taxon>
        <taxon>Actinomycetota</taxon>
        <taxon>Actinomycetes</taxon>
        <taxon>Micrococcales</taxon>
        <taxon>Micrococcaceae</taxon>
        <taxon>Paeniglutamicibacter</taxon>
    </lineage>
</organism>
<gene>
    <name evidence="5" type="ORF">GCM10025778_28410</name>
</gene>
<keyword evidence="6" id="KW-1185">Reference proteome</keyword>
<dbReference type="InterPro" id="IPR016163">
    <property type="entry name" value="Ald_DH_C"/>
</dbReference>
<accession>A0ABP9TR21</accession>
<dbReference type="InterPro" id="IPR016160">
    <property type="entry name" value="Ald_DH_CS_CYS"/>
</dbReference>
<dbReference type="Proteomes" id="UP001501257">
    <property type="component" value="Unassembled WGS sequence"/>
</dbReference>